<proteinExistence type="inferred from homology"/>
<evidence type="ECO:0000256" key="7">
    <source>
        <dbReference type="HAMAP-Rule" id="MF_01331"/>
    </source>
</evidence>
<accession>A0A2M7BUR9</accession>
<comment type="subunit">
    <text evidence="7 9">Part of the 50S ribosomal subunit.</text>
</comment>
<dbReference type="GO" id="GO:0006412">
    <property type="term" value="P:translation"/>
    <property type="evidence" value="ECO:0007669"/>
    <property type="project" value="UniProtKB-UniRule"/>
</dbReference>
<evidence type="ECO:0000256" key="3">
    <source>
        <dbReference type="ARBA" id="ARBA00022884"/>
    </source>
</evidence>
<sequence length="195" mass="22430">MITAKLRHLRISPRKVRLVTDLIRGLPVEEAERQLKFLTKRAARPVLKLLNSARANAQSNNKLVKENLYIEKIVVEEGPILKRWRPRAMGRSAPIKKRTSHIVLILNTKEGLVSEEKKESKPDKIKEAEPLTEEKKGEKGLLEELGRVKEEKKPVAKPRPVSAPRPYPTTSQAKKRAFSRQTFGNIKKYFRRKSI</sequence>
<evidence type="ECO:0000256" key="8">
    <source>
        <dbReference type="RuleBase" id="RU004005"/>
    </source>
</evidence>
<evidence type="ECO:0000256" key="11">
    <source>
        <dbReference type="SAM" id="MobiDB-lite"/>
    </source>
</evidence>
<keyword evidence="4 7" id="KW-0689">Ribosomal protein</keyword>
<dbReference type="InterPro" id="IPR036394">
    <property type="entry name" value="Ribosomal_uL22_sf"/>
</dbReference>
<evidence type="ECO:0000256" key="1">
    <source>
        <dbReference type="ARBA" id="ARBA00009451"/>
    </source>
</evidence>
<feature type="region of interest" description="Disordered" evidence="11">
    <location>
        <begin position="115"/>
        <end position="178"/>
    </location>
</feature>
<dbReference type="AlphaFoldDB" id="A0A2M7BUR9"/>
<comment type="function">
    <text evidence="7">The globular domain of the protein is located near the polypeptide exit tunnel on the outside of the subunit, while an extended beta-hairpin is found that lines the wall of the exit tunnel in the center of the 70S ribosome.</text>
</comment>
<dbReference type="CDD" id="cd00336">
    <property type="entry name" value="Ribosomal_L22"/>
    <property type="match status" value="1"/>
</dbReference>
<reference evidence="13" key="1">
    <citation type="submission" date="2017-09" db="EMBL/GenBank/DDBJ databases">
        <title>Depth-based differentiation of microbial function through sediment-hosted aquifers and enrichment of novel symbionts in the deep terrestrial subsurface.</title>
        <authorList>
            <person name="Probst A.J."/>
            <person name="Ladd B."/>
            <person name="Jarett J.K."/>
            <person name="Geller-Mcgrath D.E."/>
            <person name="Sieber C.M.K."/>
            <person name="Emerson J.B."/>
            <person name="Anantharaman K."/>
            <person name="Thomas B.C."/>
            <person name="Malmstrom R."/>
            <person name="Stieglmeier M."/>
            <person name="Klingl A."/>
            <person name="Woyke T."/>
            <person name="Ryan C.M."/>
            <person name="Banfield J.F."/>
        </authorList>
    </citation>
    <scope>NUCLEOTIDE SEQUENCE [LARGE SCALE GENOMIC DNA]</scope>
</reference>
<comment type="caution">
    <text evidence="12">The sequence shown here is derived from an EMBL/GenBank/DDBJ whole genome shotgun (WGS) entry which is preliminary data.</text>
</comment>
<dbReference type="Pfam" id="PF00237">
    <property type="entry name" value="Ribosomal_L22"/>
    <property type="match status" value="1"/>
</dbReference>
<evidence type="ECO:0000256" key="10">
    <source>
        <dbReference type="RuleBase" id="RU004008"/>
    </source>
</evidence>
<dbReference type="InterPro" id="IPR001063">
    <property type="entry name" value="Ribosomal_uL22"/>
</dbReference>
<evidence type="ECO:0000256" key="5">
    <source>
        <dbReference type="ARBA" id="ARBA00023274"/>
    </source>
</evidence>
<comment type="function">
    <text evidence="7 10">This protein binds specifically to 23S rRNA; its binding is stimulated by other ribosomal proteins, e.g., L4, L17, and L20. It is important during the early stages of 50S assembly. It makes multiple contacts with different domains of the 23S rRNA in the assembled 50S subunit and ribosome.</text>
</comment>
<evidence type="ECO:0000256" key="6">
    <source>
        <dbReference type="ARBA" id="ARBA00035207"/>
    </source>
</evidence>
<dbReference type="Gene3D" id="3.90.470.10">
    <property type="entry name" value="Ribosomal protein L22/L17"/>
    <property type="match status" value="1"/>
</dbReference>
<dbReference type="HAMAP" id="MF_01331_B">
    <property type="entry name" value="Ribosomal_uL22_B"/>
    <property type="match status" value="1"/>
</dbReference>
<comment type="similarity">
    <text evidence="1 7 8">Belongs to the universal ribosomal protein uL22 family.</text>
</comment>
<keyword evidence="2 7" id="KW-0699">rRNA-binding</keyword>
<evidence type="ECO:0000313" key="13">
    <source>
        <dbReference type="Proteomes" id="UP000229894"/>
    </source>
</evidence>
<dbReference type="EMBL" id="PEUX01000030">
    <property type="protein sequence ID" value="PIV10289.1"/>
    <property type="molecule type" value="Genomic_DNA"/>
</dbReference>
<evidence type="ECO:0000256" key="2">
    <source>
        <dbReference type="ARBA" id="ARBA00022730"/>
    </source>
</evidence>
<dbReference type="GO" id="GO:0019843">
    <property type="term" value="F:rRNA binding"/>
    <property type="evidence" value="ECO:0007669"/>
    <property type="project" value="UniProtKB-UniRule"/>
</dbReference>
<dbReference type="GO" id="GO:0003735">
    <property type="term" value="F:structural constituent of ribosome"/>
    <property type="evidence" value="ECO:0007669"/>
    <property type="project" value="InterPro"/>
</dbReference>
<gene>
    <name evidence="7" type="primary">rplV</name>
    <name evidence="12" type="ORF">COS49_01305</name>
</gene>
<evidence type="ECO:0000313" key="12">
    <source>
        <dbReference type="EMBL" id="PIV10289.1"/>
    </source>
</evidence>
<name>A0A2M7BUR9_9BACT</name>
<dbReference type="GO" id="GO:0022625">
    <property type="term" value="C:cytosolic large ribosomal subunit"/>
    <property type="evidence" value="ECO:0007669"/>
    <property type="project" value="TreeGrafter"/>
</dbReference>
<dbReference type="PANTHER" id="PTHR13501">
    <property type="entry name" value="CHLOROPLAST 50S RIBOSOMAL PROTEIN L22-RELATED"/>
    <property type="match status" value="1"/>
</dbReference>
<dbReference type="NCBIfam" id="TIGR01044">
    <property type="entry name" value="rplV_bact"/>
    <property type="match status" value="1"/>
</dbReference>
<dbReference type="Proteomes" id="UP000229894">
    <property type="component" value="Unassembled WGS sequence"/>
</dbReference>
<dbReference type="InterPro" id="IPR018260">
    <property type="entry name" value="Ribosomal_uL22_CS"/>
</dbReference>
<dbReference type="SUPFAM" id="SSF54843">
    <property type="entry name" value="Ribosomal protein L22"/>
    <property type="match status" value="1"/>
</dbReference>
<evidence type="ECO:0000256" key="9">
    <source>
        <dbReference type="RuleBase" id="RU004006"/>
    </source>
</evidence>
<dbReference type="InterPro" id="IPR047867">
    <property type="entry name" value="Ribosomal_uL22_bac/org-type"/>
</dbReference>
<keyword evidence="3 7" id="KW-0694">RNA-binding</keyword>
<keyword evidence="5 7" id="KW-0687">Ribonucleoprotein</keyword>
<dbReference type="InterPro" id="IPR005727">
    <property type="entry name" value="Ribosomal_uL22_bac/chlpt-type"/>
</dbReference>
<evidence type="ECO:0000256" key="4">
    <source>
        <dbReference type="ARBA" id="ARBA00022980"/>
    </source>
</evidence>
<feature type="compositionally biased region" description="Basic and acidic residues" evidence="11">
    <location>
        <begin position="115"/>
        <end position="154"/>
    </location>
</feature>
<protein>
    <recommendedName>
        <fullName evidence="6 7">Large ribosomal subunit protein uL22</fullName>
    </recommendedName>
</protein>
<dbReference type="PROSITE" id="PS00464">
    <property type="entry name" value="RIBOSOMAL_L22"/>
    <property type="match status" value="1"/>
</dbReference>
<organism evidence="12 13">
    <name type="scientific">Candidatus Portnoybacteria bacterium CG03_land_8_20_14_0_80_41_10</name>
    <dbReference type="NCBI Taxonomy" id="1974808"/>
    <lineage>
        <taxon>Bacteria</taxon>
        <taxon>Candidatus Portnoyibacteriota</taxon>
    </lineage>
</organism>
<dbReference type="PANTHER" id="PTHR13501:SF8">
    <property type="entry name" value="LARGE RIBOSOMAL SUBUNIT PROTEIN UL22M"/>
    <property type="match status" value="1"/>
</dbReference>